<gene>
    <name evidence="1" type="ORF">V6N12_035985</name>
</gene>
<proteinExistence type="predicted"/>
<dbReference type="InterPro" id="IPR007146">
    <property type="entry name" value="Sas10/Utp3/C1D"/>
</dbReference>
<keyword evidence="2" id="KW-1185">Reference proteome</keyword>
<dbReference type="PANTHER" id="PTHR13237:SF8">
    <property type="entry name" value="SOMETHING ABOUT SILENCING PROTEIN 10"/>
    <property type="match status" value="1"/>
</dbReference>
<evidence type="ECO:0000313" key="1">
    <source>
        <dbReference type="EMBL" id="KAK8563849.1"/>
    </source>
</evidence>
<sequence length="99" mass="11514">MVVVNHTEKKVASILEKFESKVNSLLKSAIEGDIFLEGDMSYFEVKLIFLTVYCQQITFYHLLDSEEQLVRDHHVFGHIVEMKGLFEKVKHLDGNLPFE</sequence>
<evidence type="ECO:0000313" key="2">
    <source>
        <dbReference type="Proteomes" id="UP001472677"/>
    </source>
</evidence>
<accession>A0ABR2EPB6</accession>
<organism evidence="1 2">
    <name type="scientific">Hibiscus sabdariffa</name>
    <name type="common">roselle</name>
    <dbReference type="NCBI Taxonomy" id="183260"/>
    <lineage>
        <taxon>Eukaryota</taxon>
        <taxon>Viridiplantae</taxon>
        <taxon>Streptophyta</taxon>
        <taxon>Embryophyta</taxon>
        <taxon>Tracheophyta</taxon>
        <taxon>Spermatophyta</taxon>
        <taxon>Magnoliopsida</taxon>
        <taxon>eudicotyledons</taxon>
        <taxon>Gunneridae</taxon>
        <taxon>Pentapetalae</taxon>
        <taxon>rosids</taxon>
        <taxon>malvids</taxon>
        <taxon>Malvales</taxon>
        <taxon>Malvaceae</taxon>
        <taxon>Malvoideae</taxon>
        <taxon>Hibiscus</taxon>
    </lineage>
</organism>
<comment type="caution">
    <text evidence="1">The sequence shown here is derived from an EMBL/GenBank/DDBJ whole genome shotgun (WGS) entry which is preliminary data.</text>
</comment>
<protein>
    <submittedName>
        <fullName evidence="1">Uncharacterized protein</fullName>
    </submittedName>
</protein>
<dbReference type="PANTHER" id="PTHR13237">
    <property type="entry name" value="SOMETHING ABOUT SILENCING PROTEIN 10-RELATED"/>
    <property type="match status" value="1"/>
</dbReference>
<reference evidence="1 2" key="1">
    <citation type="journal article" date="2024" name="G3 (Bethesda)">
        <title>Genome assembly of Hibiscus sabdariffa L. provides insights into metabolisms of medicinal natural products.</title>
        <authorList>
            <person name="Kim T."/>
        </authorList>
    </citation>
    <scope>NUCLEOTIDE SEQUENCE [LARGE SCALE GENOMIC DNA]</scope>
    <source>
        <strain evidence="1">TK-2024</strain>
        <tissue evidence="1">Old leaves</tissue>
    </source>
</reference>
<dbReference type="Pfam" id="PF04000">
    <property type="entry name" value="Sas10_Utp3"/>
    <property type="match status" value="1"/>
</dbReference>
<dbReference type="Proteomes" id="UP001472677">
    <property type="component" value="Unassembled WGS sequence"/>
</dbReference>
<dbReference type="EMBL" id="JBBPBM010000011">
    <property type="protein sequence ID" value="KAK8563849.1"/>
    <property type="molecule type" value="Genomic_DNA"/>
</dbReference>
<name>A0ABR2EPB6_9ROSI</name>